<dbReference type="Gene3D" id="1.10.510.10">
    <property type="entry name" value="Transferase(Phosphotransferase) domain 1"/>
    <property type="match status" value="1"/>
</dbReference>
<keyword evidence="3" id="KW-0547">Nucleotide-binding</keyword>
<dbReference type="RefSeq" id="WP_003474284.1">
    <property type="nucleotide sequence ID" value="NZ_LT604072.1"/>
</dbReference>
<dbReference type="GO" id="GO:0005524">
    <property type="term" value="F:ATP binding"/>
    <property type="evidence" value="ECO:0007669"/>
    <property type="project" value="UniProtKB-KW"/>
</dbReference>
<organism evidence="7 8">
    <name type="scientific">Xanthomonas translucens pv. translucens DSM 18974</name>
    <dbReference type="NCBI Taxonomy" id="1261556"/>
    <lineage>
        <taxon>Bacteria</taxon>
        <taxon>Pseudomonadati</taxon>
        <taxon>Pseudomonadota</taxon>
        <taxon>Gammaproteobacteria</taxon>
        <taxon>Lysobacterales</taxon>
        <taxon>Lysobacteraceae</taxon>
        <taxon>Xanthomonas</taxon>
        <taxon>Xanthomonas translucens group</taxon>
    </lineage>
</organism>
<keyword evidence="4" id="KW-0418">Kinase</keyword>
<proteinExistence type="predicted"/>
<dbReference type="SMART" id="SM00220">
    <property type="entry name" value="S_TKc"/>
    <property type="match status" value="1"/>
</dbReference>
<evidence type="ECO:0000313" key="8">
    <source>
        <dbReference type="Proteomes" id="UP000093071"/>
    </source>
</evidence>
<sequence length="489" mass="52742">MMNTLTLANGVWRYSESAPLGSPGGFAAVFAGLSADDAPVAVKIFHAGIGQDANRELQFASARLGKTASHVITVYDCGVDAATRQPAIVMARGDHSLSQYGRAQGALSESVACSIACEIVDGLVEVSDWVHRDLKPANVIWCDGTWRLVDFGIARIADASTAAGTMKDFLSAHYAAPEQWNSEHATHATDVYALGCIIHELLTGKTLFDGKTQADLARQHRSEPAPITAGSPALQSLLHRMVAKPQVVRPTFEEIRARLQSFADSGTRSNRPASAALSAVSAAASAQQAEREAAAAQAQQATRTRGELREHALRVLQEIQTVLFDRIREDAPAAVIRSVGSRKAPVTEASLGQGTLTMSVSHLRDVPQHAFSISRWDVICWDYIKCSNPGYDRSASLWYVNDGSGRWQWLEVSYFNSWGGSNGVNVPCSLPPGRDADIAASMTMGTWNFAHPPRAIDDAGREAFIERWISHLAQAAQGQLRSLSNLPET</sequence>
<dbReference type="SUPFAM" id="SSF56112">
    <property type="entry name" value="Protein kinase-like (PK-like)"/>
    <property type="match status" value="1"/>
</dbReference>
<dbReference type="Pfam" id="PF00069">
    <property type="entry name" value="Pkinase"/>
    <property type="match status" value="1"/>
</dbReference>
<dbReference type="PATRIC" id="fig|1261556.5.peg.2088"/>
<dbReference type="PANTHER" id="PTHR43671">
    <property type="entry name" value="SERINE/THREONINE-PROTEIN KINASE NEK"/>
    <property type="match status" value="1"/>
</dbReference>
<feature type="domain" description="Protein kinase" evidence="6">
    <location>
        <begin position="15"/>
        <end position="263"/>
    </location>
</feature>
<evidence type="ECO:0000256" key="2">
    <source>
        <dbReference type="ARBA" id="ARBA00022679"/>
    </source>
</evidence>
<evidence type="ECO:0000256" key="4">
    <source>
        <dbReference type="ARBA" id="ARBA00022777"/>
    </source>
</evidence>
<dbReference type="InterPro" id="IPR000719">
    <property type="entry name" value="Prot_kinase_dom"/>
</dbReference>
<keyword evidence="2" id="KW-0808">Transferase</keyword>
<dbReference type="Proteomes" id="UP000093071">
    <property type="component" value="Chromosome I"/>
</dbReference>
<evidence type="ECO:0000256" key="3">
    <source>
        <dbReference type="ARBA" id="ARBA00022741"/>
    </source>
</evidence>
<dbReference type="InterPro" id="IPR011009">
    <property type="entry name" value="Kinase-like_dom_sf"/>
</dbReference>
<evidence type="ECO:0000256" key="5">
    <source>
        <dbReference type="ARBA" id="ARBA00022840"/>
    </source>
</evidence>
<accession>A0A1C3TNA7</accession>
<evidence type="ECO:0000259" key="6">
    <source>
        <dbReference type="PROSITE" id="PS50011"/>
    </source>
</evidence>
<reference evidence="8" key="1">
    <citation type="submission" date="2016-07" db="EMBL/GenBank/DDBJ databases">
        <authorList>
            <person name="Jaenicke Sebastian"/>
        </authorList>
    </citation>
    <scope>NUCLEOTIDE SEQUENCE [LARGE SCALE GENOMIC DNA]</scope>
</reference>
<evidence type="ECO:0000256" key="1">
    <source>
        <dbReference type="ARBA" id="ARBA00012513"/>
    </source>
</evidence>
<dbReference type="PANTHER" id="PTHR43671:SF13">
    <property type="entry name" value="SERINE_THREONINE-PROTEIN KINASE NEK2"/>
    <property type="match status" value="1"/>
</dbReference>
<dbReference type="PROSITE" id="PS50011">
    <property type="entry name" value="PROTEIN_KINASE_DOM"/>
    <property type="match status" value="1"/>
</dbReference>
<name>A0A1C3TNA7_XANCT</name>
<protein>
    <recommendedName>
        <fullName evidence="1">non-specific serine/threonine protein kinase</fullName>
        <ecNumber evidence="1">2.7.11.1</ecNumber>
    </recommendedName>
</protein>
<keyword evidence="5" id="KW-0067">ATP-binding</keyword>
<dbReference type="CDD" id="cd14014">
    <property type="entry name" value="STKc_PknB_like"/>
    <property type="match status" value="1"/>
</dbReference>
<gene>
    <name evidence="7" type="ORF">BN444_00245</name>
</gene>
<dbReference type="InterPro" id="IPR050660">
    <property type="entry name" value="NEK_Ser/Thr_kinase"/>
</dbReference>
<evidence type="ECO:0000313" key="7">
    <source>
        <dbReference type="EMBL" id="SCB04749.1"/>
    </source>
</evidence>
<dbReference type="EC" id="2.7.11.1" evidence="1"/>
<dbReference type="EMBL" id="LT604072">
    <property type="protein sequence ID" value="SCB04749.1"/>
    <property type="molecule type" value="Genomic_DNA"/>
</dbReference>
<dbReference type="GO" id="GO:0004674">
    <property type="term" value="F:protein serine/threonine kinase activity"/>
    <property type="evidence" value="ECO:0007669"/>
    <property type="project" value="UniProtKB-EC"/>
</dbReference>
<dbReference type="AlphaFoldDB" id="A0A1C3TNA7"/>